<evidence type="ECO:0000256" key="1">
    <source>
        <dbReference type="ARBA" id="ARBA00004651"/>
    </source>
</evidence>
<feature type="transmembrane region" description="Helical" evidence="7">
    <location>
        <begin position="77"/>
        <end position="97"/>
    </location>
</feature>
<dbReference type="EMBL" id="BLAE01000005">
    <property type="protein sequence ID" value="GES07110.1"/>
    <property type="molecule type" value="Genomic_DNA"/>
</dbReference>
<evidence type="ECO:0000313" key="10">
    <source>
        <dbReference type="Proteomes" id="UP000331127"/>
    </source>
</evidence>
<organism evidence="9 10">
    <name type="scientific">Acrocarpospora macrocephala</name>
    <dbReference type="NCBI Taxonomy" id="150177"/>
    <lineage>
        <taxon>Bacteria</taxon>
        <taxon>Bacillati</taxon>
        <taxon>Actinomycetota</taxon>
        <taxon>Actinomycetes</taxon>
        <taxon>Streptosporangiales</taxon>
        <taxon>Streptosporangiaceae</taxon>
        <taxon>Acrocarpospora</taxon>
    </lineage>
</organism>
<dbReference type="SUPFAM" id="SSF103473">
    <property type="entry name" value="MFS general substrate transporter"/>
    <property type="match status" value="1"/>
</dbReference>
<dbReference type="GO" id="GO:0022857">
    <property type="term" value="F:transmembrane transporter activity"/>
    <property type="evidence" value="ECO:0007669"/>
    <property type="project" value="InterPro"/>
</dbReference>
<name>A0A5M3WFR1_9ACTN</name>
<feature type="transmembrane region" description="Helical" evidence="7">
    <location>
        <begin position="162"/>
        <end position="190"/>
    </location>
</feature>
<dbReference type="GO" id="GO:0005886">
    <property type="term" value="C:plasma membrane"/>
    <property type="evidence" value="ECO:0007669"/>
    <property type="project" value="UniProtKB-SubCell"/>
</dbReference>
<keyword evidence="5 7" id="KW-1133">Transmembrane helix</keyword>
<comment type="subcellular location">
    <subcellularLocation>
        <location evidence="1">Cell membrane</location>
        <topology evidence="1">Multi-pass membrane protein</topology>
    </subcellularLocation>
</comment>
<dbReference type="Proteomes" id="UP000331127">
    <property type="component" value="Unassembled WGS sequence"/>
</dbReference>
<keyword evidence="3" id="KW-1003">Cell membrane</keyword>
<evidence type="ECO:0000256" key="3">
    <source>
        <dbReference type="ARBA" id="ARBA00022475"/>
    </source>
</evidence>
<feature type="domain" description="Major facilitator superfamily (MFS) profile" evidence="8">
    <location>
        <begin position="222"/>
        <end position="402"/>
    </location>
</feature>
<dbReference type="InterPro" id="IPR036259">
    <property type="entry name" value="MFS_trans_sf"/>
</dbReference>
<evidence type="ECO:0000259" key="8">
    <source>
        <dbReference type="PROSITE" id="PS50850"/>
    </source>
</evidence>
<feature type="transmembrane region" description="Helical" evidence="7">
    <location>
        <begin position="47"/>
        <end position="70"/>
    </location>
</feature>
<dbReference type="InterPro" id="IPR020846">
    <property type="entry name" value="MFS_dom"/>
</dbReference>
<evidence type="ECO:0000256" key="7">
    <source>
        <dbReference type="SAM" id="Phobius"/>
    </source>
</evidence>
<dbReference type="PANTHER" id="PTHR23513:SF6">
    <property type="entry name" value="MAJOR FACILITATOR SUPERFAMILY ASSOCIATED DOMAIN-CONTAINING PROTEIN"/>
    <property type="match status" value="1"/>
</dbReference>
<keyword evidence="2" id="KW-0813">Transport</keyword>
<feature type="transmembrane region" description="Helical" evidence="7">
    <location>
        <begin position="259"/>
        <end position="277"/>
    </location>
</feature>
<dbReference type="RefSeq" id="WP_155352828.1">
    <property type="nucleotide sequence ID" value="NZ_BAAAHL010000077.1"/>
</dbReference>
<protein>
    <submittedName>
        <fullName evidence="9">MFS transporter</fullName>
    </submittedName>
</protein>
<keyword evidence="6 7" id="KW-0472">Membrane</keyword>
<feature type="transmembrane region" description="Helical" evidence="7">
    <location>
        <begin position="311"/>
        <end position="330"/>
    </location>
</feature>
<keyword evidence="4 7" id="KW-0812">Transmembrane</keyword>
<feature type="transmembrane region" description="Helical" evidence="7">
    <location>
        <begin position="289"/>
        <end position="305"/>
    </location>
</feature>
<evidence type="ECO:0000256" key="5">
    <source>
        <dbReference type="ARBA" id="ARBA00022989"/>
    </source>
</evidence>
<dbReference type="AlphaFoldDB" id="A0A5M3WFR1"/>
<evidence type="ECO:0000313" key="9">
    <source>
        <dbReference type="EMBL" id="GES07110.1"/>
    </source>
</evidence>
<sequence>MRALKPVPLGTDFVKLWTASAVSNLGDGVTMVAGPLLVASLTDDPSLIAGAAFVQTLPWVLFAVLSGAFVDRYDRRRLIIAVNLFRGLVLGLLAVLVSTGHASVPLVYAAFFLSATGETLADTAAGALIPDVVPEERLATANSRLYATFTIGNQFVAKPLGAWLFVVAVALPSGFDALTFLVAAALIAAIRPGAARQAQGAVHPSIGHDIREGVTWLWRHDLLRTLAVSMGIANIGFSAAFAVFVLYSQQRLGLSEIGYGLLLTAFAVGGLLGNVLIRPLWTRFGAVRLLRAGLLIEVLTHLTLATTHQPLVAATIITVFGAHTTVWGVIATTRRQEAVPDRLRGRVGGVYALFDATGTAVGLLVGGALAQTLGLTAPFWLATALTALVAVMAWHPLRQAAG</sequence>
<evidence type="ECO:0000256" key="4">
    <source>
        <dbReference type="ARBA" id="ARBA00022692"/>
    </source>
</evidence>
<dbReference type="Pfam" id="PF05977">
    <property type="entry name" value="MFS_3"/>
    <property type="match status" value="1"/>
</dbReference>
<dbReference type="Gene3D" id="1.20.1250.20">
    <property type="entry name" value="MFS general substrate transporter like domains"/>
    <property type="match status" value="1"/>
</dbReference>
<keyword evidence="10" id="KW-1185">Reference proteome</keyword>
<proteinExistence type="predicted"/>
<accession>A0A5M3WFR1</accession>
<dbReference type="PROSITE" id="PS50850">
    <property type="entry name" value="MFS"/>
    <property type="match status" value="1"/>
</dbReference>
<feature type="transmembrane region" description="Helical" evidence="7">
    <location>
        <begin position="226"/>
        <end position="247"/>
    </location>
</feature>
<feature type="transmembrane region" description="Helical" evidence="7">
    <location>
        <begin position="350"/>
        <end position="371"/>
    </location>
</feature>
<dbReference type="InterPro" id="IPR010290">
    <property type="entry name" value="TM_effector"/>
</dbReference>
<reference evidence="9 10" key="1">
    <citation type="submission" date="2019-10" db="EMBL/GenBank/DDBJ databases">
        <title>Whole genome shotgun sequence of Acrocarpospora macrocephala NBRC 16266.</title>
        <authorList>
            <person name="Ichikawa N."/>
            <person name="Kimura A."/>
            <person name="Kitahashi Y."/>
            <person name="Komaki H."/>
            <person name="Oguchi A."/>
        </authorList>
    </citation>
    <scope>NUCLEOTIDE SEQUENCE [LARGE SCALE GENOMIC DNA]</scope>
    <source>
        <strain evidence="9 10">NBRC 16266</strain>
    </source>
</reference>
<dbReference type="PANTHER" id="PTHR23513">
    <property type="entry name" value="INTEGRAL MEMBRANE EFFLUX PROTEIN-RELATED"/>
    <property type="match status" value="1"/>
</dbReference>
<dbReference type="OrthoDB" id="145388at2"/>
<comment type="caution">
    <text evidence="9">The sequence shown here is derived from an EMBL/GenBank/DDBJ whole genome shotgun (WGS) entry which is preliminary data.</text>
</comment>
<evidence type="ECO:0000256" key="2">
    <source>
        <dbReference type="ARBA" id="ARBA00022448"/>
    </source>
</evidence>
<feature type="transmembrane region" description="Helical" evidence="7">
    <location>
        <begin position="377"/>
        <end position="397"/>
    </location>
</feature>
<dbReference type="CDD" id="cd06173">
    <property type="entry name" value="MFS_MefA_like"/>
    <property type="match status" value="1"/>
</dbReference>
<evidence type="ECO:0000256" key="6">
    <source>
        <dbReference type="ARBA" id="ARBA00023136"/>
    </source>
</evidence>
<gene>
    <name evidence="9" type="ORF">Amac_007050</name>
</gene>